<reference evidence="6 7" key="1">
    <citation type="submission" date="2019-02" db="EMBL/GenBank/DDBJ databases">
        <title>Draft genome sequence of Amycolatopsis sp. 8-3EHSu isolated from roots of Suaeda maritima.</title>
        <authorList>
            <person name="Duangmal K."/>
            <person name="Chantavorakit T."/>
        </authorList>
    </citation>
    <scope>NUCLEOTIDE SEQUENCE [LARGE SCALE GENOMIC DNA]</scope>
    <source>
        <strain evidence="6 7">8-3EHSu</strain>
    </source>
</reference>
<keyword evidence="1" id="KW-0805">Transcription regulation</keyword>
<dbReference type="Proteomes" id="UP000292003">
    <property type="component" value="Unassembled WGS sequence"/>
</dbReference>
<evidence type="ECO:0000313" key="6">
    <source>
        <dbReference type="EMBL" id="RZQ61443.1"/>
    </source>
</evidence>
<keyword evidence="3" id="KW-0804">Transcription</keyword>
<dbReference type="PRINTS" id="PR00455">
    <property type="entry name" value="HTHTETR"/>
</dbReference>
<evidence type="ECO:0000259" key="5">
    <source>
        <dbReference type="PROSITE" id="PS50977"/>
    </source>
</evidence>
<dbReference type="EMBL" id="SFCC01000012">
    <property type="protein sequence ID" value="RZQ61443.1"/>
    <property type="molecule type" value="Genomic_DNA"/>
</dbReference>
<protein>
    <submittedName>
        <fullName evidence="6">TetR family transcriptional regulator</fullName>
    </submittedName>
</protein>
<comment type="caution">
    <text evidence="6">The sequence shown here is derived from an EMBL/GenBank/DDBJ whole genome shotgun (WGS) entry which is preliminary data.</text>
</comment>
<dbReference type="InterPro" id="IPR001647">
    <property type="entry name" value="HTH_TetR"/>
</dbReference>
<dbReference type="GO" id="GO:0003700">
    <property type="term" value="F:DNA-binding transcription factor activity"/>
    <property type="evidence" value="ECO:0007669"/>
    <property type="project" value="TreeGrafter"/>
</dbReference>
<evidence type="ECO:0000256" key="4">
    <source>
        <dbReference type="PROSITE-ProRule" id="PRU00335"/>
    </source>
</evidence>
<dbReference type="PANTHER" id="PTHR30055:SF238">
    <property type="entry name" value="MYCOFACTOCIN BIOSYNTHESIS TRANSCRIPTIONAL REGULATOR MFTR-RELATED"/>
    <property type="match status" value="1"/>
</dbReference>
<name>A0A4Q7J564_9PSEU</name>
<sequence>MTLRATKMERTRDLIAETALTLFQEQGYADTTVEQIAAAAEVGARTVYRYYPTKEALVFGLYARMLDTARQELRALPDDTSVPDLLRAVLDSIVRSHLDKPDQMLAAFALAQQTRSVMAYLTHLLFTWRQELVHDVAARLDGRSADLVAGLAVEQTATVFTLAFRKWADGGGRSDLRKLTYTTLKLLHSDAVPLPSLRR</sequence>
<dbReference type="SUPFAM" id="SSF46689">
    <property type="entry name" value="Homeodomain-like"/>
    <property type="match status" value="1"/>
</dbReference>
<evidence type="ECO:0000313" key="7">
    <source>
        <dbReference type="Proteomes" id="UP000292003"/>
    </source>
</evidence>
<dbReference type="PANTHER" id="PTHR30055">
    <property type="entry name" value="HTH-TYPE TRANSCRIPTIONAL REGULATOR RUTR"/>
    <property type="match status" value="1"/>
</dbReference>
<dbReference type="InterPro" id="IPR050109">
    <property type="entry name" value="HTH-type_TetR-like_transc_reg"/>
</dbReference>
<keyword evidence="2 4" id="KW-0238">DNA-binding</keyword>
<dbReference type="InterPro" id="IPR009057">
    <property type="entry name" value="Homeodomain-like_sf"/>
</dbReference>
<dbReference type="OrthoDB" id="3193022at2"/>
<evidence type="ECO:0000256" key="3">
    <source>
        <dbReference type="ARBA" id="ARBA00023163"/>
    </source>
</evidence>
<gene>
    <name evidence="6" type="ORF">EWH70_24000</name>
</gene>
<feature type="DNA-binding region" description="H-T-H motif" evidence="4">
    <location>
        <begin position="32"/>
        <end position="51"/>
    </location>
</feature>
<organism evidence="6 7">
    <name type="scientific">Amycolatopsis suaedae</name>
    <dbReference type="NCBI Taxonomy" id="2510978"/>
    <lineage>
        <taxon>Bacteria</taxon>
        <taxon>Bacillati</taxon>
        <taxon>Actinomycetota</taxon>
        <taxon>Actinomycetes</taxon>
        <taxon>Pseudonocardiales</taxon>
        <taxon>Pseudonocardiaceae</taxon>
        <taxon>Amycolatopsis</taxon>
    </lineage>
</organism>
<proteinExistence type="predicted"/>
<accession>A0A4Q7J564</accession>
<dbReference type="RefSeq" id="WP_130477746.1">
    <property type="nucleotide sequence ID" value="NZ_SFCC01000012.1"/>
</dbReference>
<dbReference type="Gene3D" id="1.10.357.10">
    <property type="entry name" value="Tetracycline Repressor, domain 2"/>
    <property type="match status" value="1"/>
</dbReference>
<keyword evidence="7" id="KW-1185">Reference proteome</keyword>
<dbReference type="Pfam" id="PF00440">
    <property type="entry name" value="TetR_N"/>
    <property type="match status" value="1"/>
</dbReference>
<dbReference type="PROSITE" id="PS50977">
    <property type="entry name" value="HTH_TETR_2"/>
    <property type="match status" value="1"/>
</dbReference>
<evidence type="ECO:0000256" key="2">
    <source>
        <dbReference type="ARBA" id="ARBA00023125"/>
    </source>
</evidence>
<feature type="domain" description="HTH tetR-type" evidence="5">
    <location>
        <begin position="9"/>
        <end position="69"/>
    </location>
</feature>
<dbReference type="AlphaFoldDB" id="A0A4Q7J564"/>
<dbReference type="GO" id="GO:0000976">
    <property type="term" value="F:transcription cis-regulatory region binding"/>
    <property type="evidence" value="ECO:0007669"/>
    <property type="project" value="TreeGrafter"/>
</dbReference>
<evidence type="ECO:0000256" key="1">
    <source>
        <dbReference type="ARBA" id="ARBA00023015"/>
    </source>
</evidence>